<dbReference type="EMBL" id="ML979137">
    <property type="protein sequence ID" value="KAF1914113.1"/>
    <property type="molecule type" value="Genomic_DNA"/>
</dbReference>
<proteinExistence type="predicted"/>
<feature type="compositionally biased region" description="Acidic residues" evidence="1">
    <location>
        <begin position="374"/>
        <end position="392"/>
    </location>
</feature>
<evidence type="ECO:0000313" key="3">
    <source>
        <dbReference type="Proteomes" id="UP000800096"/>
    </source>
</evidence>
<evidence type="ECO:0000313" key="2">
    <source>
        <dbReference type="EMBL" id="KAF1914113.1"/>
    </source>
</evidence>
<feature type="compositionally biased region" description="Basic residues" evidence="1">
    <location>
        <begin position="224"/>
        <end position="238"/>
    </location>
</feature>
<dbReference type="AlphaFoldDB" id="A0A6A5QF69"/>
<feature type="region of interest" description="Disordered" evidence="1">
    <location>
        <begin position="220"/>
        <end position="240"/>
    </location>
</feature>
<organism evidence="2 3">
    <name type="scientific">Ampelomyces quisqualis</name>
    <name type="common">Powdery mildew agent</name>
    <dbReference type="NCBI Taxonomy" id="50730"/>
    <lineage>
        <taxon>Eukaryota</taxon>
        <taxon>Fungi</taxon>
        <taxon>Dikarya</taxon>
        <taxon>Ascomycota</taxon>
        <taxon>Pezizomycotina</taxon>
        <taxon>Dothideomycetes</taxon>
        <taxon>Pleosporomycetidae</taxon>
        <taxon>Pleosporales</taxon>
        <taxon>Pleosporineae</taxon>
        <taxon>Phaeosphaeriaceae</taxon>
        <taxon>Ampelomyces</taxon>
    </lineage>
</organism>
<dbReference type="Proteomes" id="UP000800096">
    <property type="component" value="Unassembled WGS sequence"/>
</dbReference>
<reference evidence="2" key="1">
    <citation type="journal article" date="2020" name="Stud. Mycol.">
        <title>101 Dothideomycetes genomes: a test case for predicting lifestyles and emergence of pathogens.</title>
        <authorList>
            <person name="Haridas S."/>
            <person name="Albert R."/>
            <person name="Binder M."/>
            <person name="Bloem J."/>
            <person name="Labutti K."/>
            <person name="Salamov A."/>
            <person name="Andreopoulos B."/>
            <person name="Baker S."/>
            <person name="Barry K."/>
            <person name="Bills G."/>
            <person name="Bluhm B."/>
            <person name="Cannon C."/>
            <person name="Castanera R."/>
            <person name="Culley D."/>
            <person name="Daum C."/>
            <person name="Ezra D."/>
            <person name="Gonzalez J."/>
            <person name="Henrissat B."/>
            <person name="Kuo A."/>
            <person name="Liang C."/>
            <person name="Lipzen A."/>
            <person name="Lutzoni F."/>
            <person name="Magnuson J."/>
            <person name="Mondo S."/>
            <person name="Nolan M."/>
            <person name="Ohm R."/>
            <person name="Pangilinan J."/>
            <person name="Park H.-J."/>
            <person name="Ramirez L."/>
            <person name="Alfaro M."/>
            <person name="Sun H."/>
            <person name="Tritt A."/>
            <person name="Yoshinaga Y."/>
            <person name="Zwiers L.-H."/>
            <person name="Turgeon B."/>
            <person name="Goodwin S."/>
            <person name="Spatafora J."/>
            <person name="Crous P."/>
            <person name="Grigoriev I."/>
        </authorList>
    </citation>
    <scope>NUCLEOTIDE SEQUENCE</scope>
    <source>
        <strain evidence="2">HMLAC05119</strain>
    </source>
</reference>
<gene>
    <name evidence="2" type="ORF">BDU57DRAFT_577654</name>
</gene>
<protein>
    <submittedName>
        <fullName evidence="2">Uncharacterized protein</fullName>
    </submittedName>
</protein>
<sequence length="462" mass="52808">MLTANAHLYPRIKACHHTIHPALGLYNNPKCPSCHMDIAIYDVMRSQQVIMPHGGIEEWEELSRESVKTTKVWRDTTRGSRSQPIDIHGNNSSHRSSKARLYNVVMELEDLAVLEQAWEIGLQVDHGSPGEDYKTVRMQYSATNAIARYKAAIEQDTLREVEKSSATFGHKRGREREIAARPDYPPSDDEDDWDPDRHRVFESNEAQRDFLDANLVLDDDDHHHHLASPPKRKRRRQNAKVSLHNLVYVRDEADVDELRHQVPSGDSGTRHGLSLPVLKPPPILRTSRFVRNPRPHRSYYTLDLKTSDGSKRKSCHWKRQSTRYSPGRWAVPAESENVDTSGHCYRSESGWFQWEVRVILSQVEAEKMDREADNEGESDSEMSETDDEVLDQDGMELKADEQGLNSNTDDLQIPDLEKLDQEAEIDDSEQKVALTGAPFPPAVMVKGLAKAIKQFPRAWQID</sequence>
<feature type="region of interest" description="Disordered" evidence="1">
    <location>
        <begin position="365"/>
        <end position="392"/>
    </location>
</feature>
<name>A0A6A5QF69_AMPQU</name>
<dbReference type="OrthoDB" id="3669832at2759"/>
<keyword evidence="3" id="KW-1185">Reference proteome</keyword>
<accession>A0A6A5QF69</accession>
<feature type="region of interest" description="Disordered" evidence="1">
    <location>
        <begin position="163"/>
        <end position="197"/>
    </location>
</feature>
<evidence type="ECO:0000256" key="1">
    <source>
        <dbReference type="SAM" id="MobiDB-lite"/>
    </source>
</evidence>